<dbReference type="PROSITE" id="PS01124">
    <property type="entry name" value="HTH_ARAC_FAMILY_2"/>
    <property type="match status" value="1"/>
</dbReference>
<keyword evidence="2" id="KW-0805">Transcription regulation</keyword>
<dbReference type="Pfam" id="PF12833">
    <property type="entry name" value="HTH_18"/>
    <property type="match status" value="1"/>
</dbReference>
<sequence>MYKAMIVEDEMLVRIGIRNVIKWDALGITLTEDAENGAQALELYRSERPDIILTDLRMPEMDGMSLIRNIRRQDKRCRFLILTCVEDFEQAQEAIAYSVSGYLLKLTMDFKEVEKMLQKAVDELSVLPGGPSYVGMPNLSDAKERFFKEYFTLHNCNARNSFREYVTACQLRLKEKNLLVGVLTLTFSASYKEARLLSRERMVQSSILDVLHEFLDREITGEVFHEEGPAYILLLNLPDNADYKQKLLDFYSRSSEIMKMYFGVRFYLNFSNFCNDYSDLPNRYQEAVRQSFFNPSCPFAQTDAELLPFLQEELKKMACNPLLFALFDDPDRSEYLRQLEEICKILPTQPQIRSFFINLTRFSAYTVSHQRHIGRLEMLEEHTEQLQHKKHLRDMSNDHLTYLQLLWEQVCEAGQFSSEIALTIAYIRKNYGECLSLSQLAAYVHLSPNYLSNLFKKEVGYCLSDYINALRIEKAKFLLLNSRKRSHEIATELGFSDPAYFGKVFKKSTGLSPAEYRHMHTNR</sequence>
<dbReference type="AlphaFoldDB" id="A0A3E3IET6"/>
<dbReference type="InterPro" id="IPR011006">
    <property type="entry name" value="CheY-like_superfamily"/>
</dbReference>
<dbReference type="InterPro" id="IPR009057">
    <property type="entry name" value="Homeodomain-like_sf"/>
</dbReference>
<comment type="caution">
    <text evidence="9">The sequence shown here is derived from an EMBL/GenBank/DDBJ whole genome shotgun (WGS) entry which is preliminary data.</text>
</comment>
<dbReference type="Proteomes" id="UP000261166">
    <property type="component" value="Unassembled WGS sequence"/>
</dbReference>
<name>A0A3E3IET6_9FIRM</name>
<evidence type="ECO:0000313" key="9">
    <source>
        <dbReference type="EMBL" id="RGE65542.1"/>
    </source>
</evidence>
<evidence type="ECO:0000256" key="3">
    <source>
        <dbReference type="ARBA" id="ARBA00023125"/>
    </source>
</evidence>
<evidence type="ECO:0000256" key="5">
    <source>
        <dbReference type="ARBA" id="ARBA00024867"/>
    </source>
</evidence>
<dbReference type="PRINTS" id="PR00032">
    <property type="entry name" value="HTHARAC"/>
</dbReference>
<evidence type="ECO:0000259" key="8">
    <source>
        <dbReference type="PROSITE" id="PS50110"/>
    </source>
</evidence>
<proteinExistence type="predicted"/>
<dbReference type="GO" id="GO:0003700">
    <property type="term" value="F:DNA-binding transcription factor activity"/>
    <property type="evidence" value="ECO:0007669"/>
    <property type="project" value="InterPro"/>
</dbReference>
<dbReference type="SUPFAM" id="SSF52172">
    <property type="entry name" value="CheY-like"/>
    <property type="match status" value="1"/>
</dbReference>
<dbReference type="RefSeq" id="WP_025489508.1">
    <property type="nucleotide sequence ID" value="NZ_JBKVAZ010000002.1"/>
</dbReference>
<dbReference type="EMBL" id="QVLU01000034">
    <property type="protein sequence ID" value="RGE65542.1"/>
    <property type="molecule type" value="Genomic_DNA"/>
</dbReference>
<evidence type="ECO:0000313" key="10">
    <source>
        <dbReference type="Proteomes" id="UP000261166"/>
    </source>
</evidence>
<dbReference type="PROSITE" id="PS50110">
    <property type="entry name" value="RESPONSE_REGULATORY"/>
    <property type="match status" value="1"/>
</dbReference>
<evidence type="ECO:0000256" key="6">
    <source>
        <dbReference type="PROSITE-ProRule" id="PRU00169"/>
    </source>
</evidence>
<gene>
    <name evidence="9" type="ORF">DWY69_25780</name>
</gene>
<evidence type="ECO:0000256" key="2">
    <source>
        <dbReference type="ARBA" id="ARBA00023015"/>
    </source>
</evidence>
<organism evidence="9 10">
    <name type="scientific">Eisenbergiella massiliensis</name>
    <dbReference type="NCBI Taxonomy" id="1720294"/>
    <lineage>
        <taxon>Bacteria</taxon>
        <taxon>Bacillati</taxon>
        <taxon>Bacillota</taxon>
        <taxon>Clostridia</taxon>
        <taxon>Lachnospirales</taxon>
        <taxon>Lachnospiraceae</taxon>
        <taxon>Eisenbergiella</taxon>
    </lineage>
</organism>
<comment type="function">
    <text evidence="5">May play the central regulatory role in sporulation. It may be an element of the effector pathway responsible for the activation of sporulation genes in response to nutritional stress. Spo0A may act in concert with spo0H (a sigma factor) to control the expression of some genes that are critical to the sporulation process.</text>
</comment>
<dbReference type="InterPro" id="IPR020449">
    <property type="entry name" value="Tscrpt_reg_AraC-type_HTH"/>
</dbReference>
<feature type="domain" description="HTH araC/xylS-type" evidence="7">
    <location>
        <begin position="421"/>
        <end position="519"/>
    </location>
</feature>
<evidence type="ECO:0000256" key="4">
    <source>
        <dbReference type="ARBA" id="ARBA00023163"/>
    </source>
</evidence>
<dbReference type="CDD" id="cd17536">
    <property type="entry name" value="REC_YesN-like"/>
    <property type="match status" value="1"/>
</dbReference>
<dbReference type="PANTHER" id="PTHR43280:SF2">
    <property type="entry name" value="HTH-TYPE TRANSCRIPTIONAL REGULATOR EXSA"/>
    <property type="match status" value="1"/>
</dbReference>
<evidence type="ECO:0000256" key="1">
    <source>
        <dbReference type="ARBA" id="ARBA00018672"/>
    </source>
</evidence>
<keyword evidence="6" id="KW-0597">Phosphoprotein</keyword>
<dbReference type="Gene3D" id="3.40.50.2300">
    <property type="match status" value="1"/>
</dbReference>
<keyword evidence="3 9" id="KW-0238">DNA-binding</keyword>
<dbReference type="SMART" id="SM00448">
    <property type="entry name" value="REC"/>
    <property type="match status" value="1"/>
</dbReference>
<dbReference type="GO" id="GO:0043565">
    <property type="term" value="F:sequence-specific DNA binding"/>
    <property type="evidence" value="ECO:0007669"/>
    <property type="project" value="InterPro"/>
</dbReference>
<reference evidence="9 10" key="1">
    <citation type="submission" date="2018-08" db="EMBL/GenBank/DDBJ databases">
        <title>A genome reference for cultivated species of the human gut microbiota.</title>
        <authorList>
            <person name="Zou Y."/>
            <person name="Xue W."/>
            <person name="Luo G."/>
        </authorList>
    </citation>
    <scope>NUCLEOTIDE SEQUENCE [LARGE SCALE GENOMIC DNA]</scope>
    <source>
        <strain evidence="9 10">AF26-4BH</strain>
    </source>
</reference>
<dbReference type="PANTHER" id="PTHR43280">
    <property type="entry name" value="ARAC-FAMILY TRANSCRIPTIONAL REGULATOR"/>
    <property type="match status" value="1"/>
</dbReference>
<dbReference type="SMART" id="SM00342">
    <property type="entry name" value="HTH_ARAC"/>
    <property type="match status" value="1"/>
</dbReference>
<feature type="domain" description="Response regulatory" evidence="8">
    <location>
        <begin position="3"/>
        <end position="120"/>
    </location>
</feature>
<keyword evidence="4" id="KW-0804">Transcription</keyword>
<dbReference type="Pfam" id="PF00072">
    <property type="entry name" value="Response_reg"/>
    <property type="match status" value="1"/>
</dbReference>
<dbReference type="InterPro" id="IPR018060">
    <property type="entry name" value="HTH_AraC"/>
</dbReference>
<dbReference type="GO" id="GO:0000160">
    <property type="term" value="P:phosphorelay signal transduction system"/>
    <property type="evidence" value="ECO:0007669"/>
    <property type="project" value="InterPro"/>
</dbReference>
<dbReference type="InterPro" id="IPR001789">
    <property type="entry name" value="Sig_transdc_resp-reg_receiver"/>
</dbReference>
<dbReference type="SUPFAM" id="SSF46689">
    <property type="entry name" value="Homeodomain-like"/>
    <property type="match status" value="2"/>
</dbReference>
<dbReference type="Gene3D" id="1.10.10.60">
    <property type="entry name" value="Homeodomain-like"/>
    <property type="match status" value="2"/>
</dbReference>
<feature type="modified residue" description="4-aspartylphosphate" evidence="6">
    <location>
        <position position="55"/>
    </location>
</feature>
<accession>A0A3E3IET6</accession>
<dbReference type="OrthoDB" id="342399at2"/>
<evidence type="ECO:0000259" key="7">
    <source>
        <dbReference type="PROSITE" id="PS01124"/>
    </source>
</evidence>
<protein>
    <recommendedName>
        <fullName evidence="1">Stage 0 sporulation protein A homolog</fullName>
    </recommendedName>
</protein>